<proteinExistence type="predicted"/>
<feature type="region of interest" description="Disordered" evidence="1">
    <location>
        <begin position="194"/>
        <end position="226"/>
    </location>
</feature>
<feature type="compositionally biased region" description="Basic and acidic residues" evidence="1">
    <location>
        <begin position="194"/>
        <end position="208"/>
    </location>
</feature>
<organism evidence="2 3">
    <name type="scientific">Rhipicephalus sanguineus</name>
    <name type="common">Brown dog tick</name>
    <name type="synonym">Ixodes sanguineus</name>
    <dbReference type="NCBI Taxonomy" id="34632"/>
    <lineage>
        <taxon>Eukaryota</taxon>
        <taxon>Metazoa</taxon>
        <taxon>Ecdysozoa</taxon>
        <taxon>Arthropoda</taxon>
        <taxon>Chelicerata</taxon>
        <taxon>Arachnida</taxon>
        <taxon>Acari</taxon>
        <taxon>Parasitiformes</taxon>
        <taxon>Ixodida</taxon>
        <taxon>Ixodoidea</taxon>
        <taxon>Ixodidae</taxon>
        <taxon>Rhipicephalinae</taxon>
        <taxon>Rhipicephalus</taxon>
        <taxon>Rhipicephalus</taxon>
    </lineage>
</organism>
<evidence type="ECO:0000256" key="1">
    <source>
        <dbReference type="SAM" id="MobiDB-lite"/>
    </source>
</evidence>
<dbReference type="AlphaFoldDB" id="A0A9D4Q980"/>
<feature type="compositionally biased region" description="Basic residues" evidence="1">
    <location>
        <begin position="1"/>
        <end position="24"/>
    </location>
</feature>
<feature type="region of interest" description="Disordered" evidence="1">
    <location>
        <begin position="1"/>
        <end position="42"/>
    </location>
</feature>
<dbReference type="EMBL" id="JABSTV010001247">
    <property type="protein sequence ID" value="KAH7972037.1"/>
    <property type="molecule type" value="Genomic_DNA"/>
</dbReference>
<evidence type="ECO:0000313" key="3">
    <source>
        <dbReference type="Proteomes" id="UP000821837"/>
    </source>
</evidence>
<sequence length="226" mass="25036">MAGGHRKFRSAQAFGKRRKQRPRARTLSPVRPSAAENSDEAGCASAITAAAPAIADAIAASHDHTRAVRVDTPLVSDAEKQETPPKHRYNLPEYVVDALRPVYTRLSDKKLLERCQRGKTQNPNESLHSVIWSLVSKNKHASLFTVEAAVAEAVARFNAGKGRADAAILKELHLQQSVVAAERCSEKDSRRLVASERKHEHAENFEHAMKRKRTKENDDDYVPGGF</sequence>
<comment type="caution">
    <text evidence="2">The sequence shown here is derived from an EMBL/GenBank/DDBJ whole genome shotgun (WGS) entry which is preliminary data.</text>
</comment>
<name>A0A9D4Q980_RHISA</name>
<reference evidence="2" key="2">
    <citation type="submission" date="2021-09" db="EMBL/GenBank/DDBJ databases">
        <authorList>
            <person name="Jia N."/>
            <person name="Wang J."/>
            <person name="Shi W."/>
            <person name="Du L."/>
            <person name="Sun Y."/>
            <person name="Zhan W."/>
            <person name="Jiang J."/>
            <person name="Wang Q."/>
            <person name="Zhang B."/>
            <person name="Ji P."/>
            <person name="Sakyi L.B."/>
            <person name="Cui X."/>
            <person name="Yuan T."/>
            <person name="Jiang B."/>
            <person name="Yang W."/>
            <person name="Lam T.T.-Y."/>
            <person name="Chang Q."/>
            <person name="Ding S."/>
            <person name="Wang X."/>
            <person name="Zhu J."/>
            <person name="Ruan X."/>
            <person name="Zhao L."/>
            <person name="Wei J."/>
            <person name="Que T."/>
            <person name="Du C."/>
            <person name="Cheng J."/>
            <person name="Dai P."/>
            <person name="Han X."/>
            <person name="Huang E."/>
            <person name="Gao Y."/>
            <person name="Liu J."/>
            <person name="Shao H."/>
            <person name="Ye R."/>
            <person name="Li L."/>
            <person name="Wei W."/>
            <person name="Wang X."/>
            <person name="Wang C."/>
            <person name="Huo Q."/>
            <person name="Li W."/>
            <person name="Guo W."/>
            <person name="Chen H."/>
            <person name="Chen S."/>
            <person name="Zhou L."/>
            <person name="Zhou L."/>
            <person name="Ni X."/>
            <person name="Tian J."/>
            <person name="Zhou Y."/>
            <person name="Sheng Y."/>
            <person name="Liu T."/>
            <person name="Pan Y."/>
            <person name="Xia L."/>
            <person name="Li J."/>
            <person name="Zhao F."/>
            <person name="Cao W."/>
        </authorList>
    </citation>
    <scope>NUCLEOTIDE SEQUENCE</scope>
    <source>
        <strain evidence="2">Rsan-2018</strain>
        <tissue evidence="2">Larvae</tissue>
    </source>
</reference>
<feature type="compositionally biased region" description="Acidic residues" evidence="1">
    <location>
        <begin position="217"/>
        <end position="226"/>
    </location>
</feature>
<reference evidence="2" key="1">
    <citation type="journal article" date="2020" name="Cell">
        <title>Large-Scale Comparative Analyses of Tick Genomes Elucidate Their Genetic Diversity and Vector Capacities.</title>
        <authorList>
            <consortium name="Tick Genome and Microbiome Consortium (TIGMIC)"/>
            <person name="Jia N."/>
            <person name="Wang J."/>
            <person name="Shi W."/>
            <person name="Du L."/>
            <person name="Sun Y."/>
            <person name="Zhan W."/>
            <person name="Jiang J.F."/>
            <person name="Wang Q."/>
            <person name="Zhang B."/>
            <person name="Ji P."/>
            <person name="Bell-Sakyi L."/>
            <person name="Cui X.M."/>
            <person name="Yuan T.T."/>
            <person name="Jiang B.G."/>
            <person name="Yang W.F."/>
            <person name="Lam T.T."/>
            <person name="Chang Q.C."/>
            <person name="Ding S.J."/>
            <person name="Wang X.J."/>
            <person name="Zhu J.G."/>
            <person name="Ruan X.D."/>
            <person name="Zhao L."/>
            <person name="Wei J.T."/>
            <person name="Ye R.Z."/>
            <person name="Que T.C."/>
            <person name="Du C.H."/>
            <person name="Zhou Y.H."/>
            <person name="Cheng J.X."/>
            <person name="Dai P.F."/>
            <person name="Guo W.B."/>
            <person name="Han X.H."/>
            <person name="Huang E.J."/>
            <person name="Li L.F."/>
            <person name="Wei W."/>
            <person name="Gao Y.C."/>
            <person name="Liu J.Z."/>
            <person name="Shao H.Z."/>
            <person name="Wang X."/>
            <person name="Wang C.C."/>
            <person name="Yang T.C."/>
            <person name="Huo Q.B."/>
            <person name="Li W."/>
            <person name="Chen H.Y."/>
            <person name="Chen S.E."/>
            <person name="Zhou L.G."/>
            <person name="Ni X.B."/>
            <person name="Tian J.H."/>
            <person name="Sheng Y."/>
            <person name="Liu T."/>
            <person name="Pan Y.S."/>
            <person name="Xia L.Y."/>
            <person name="Li J."/>
            <person name="Zhao F."/>
            <person name="Cao W.C."/>
        </authorList>
    </citation>
    <scope>NUCLEOTIDE SEQUENCE</scope>
    <source>
        <strain evidence="2">Rsan-2018</strain>
    </source>
</reference>
<keyword evidence="3" id="KW-1185">Reference proteome</keyword>
<accession>A0A9D4Q980</accession>
<protein>
    <submittedName>
        <fullName evidence="2">Uncharacterized protein</fullName>
    </submittedName>
</protein>
<evidence type="ECO:0000313" key="2">
    <source>
        <dbReference type="EMBL" id="KAH7972037.1"/>
    </source>
</evidence>
<gene>
    <name evidence="2" type="ORF">HPB52_005808</name>
</gene>
<dbReference type="Proteomes" id="UP000821837">
    <property type="component" value="Chromosome 11"/>
</dbReference>